<dbReference type="RefSeq" id="WP_096054130.1">
    <property type="nucleotide sequence ID" value="NZ_CP023344.1"/>
</dbReference>
<evidence type="ECO:0000313" key="8">
    <source>
        <dbReference type="EMBL" id="ATC62495.1"/>
    </source>
</evidence>
<dbReference type="PANTHER" id="PTHR48111">
    <property type="entry name" value="REGULATOR OF RPOS"/>
    <property type="match status" value="1"/>
</dbReference>
<keyword evidence="2" id="KW-0902">Two-component regulatory system</keyword>
<dbReference type="Pfam" id="PF00486">
    <property type="entry name" value="Trans_reg_C"/>
    <property type="match status" value="1"/>
</dbReference>
<evidence type="ECO:0000259" key="7">
    <source>
        <dbReference type="PROSITE" id="PS51755"/>
    </source>
</evidence>
<proteinExistence type="predicted"/>
<organism evidence="8 9">
    <name type="scientific">Nibricoccus aquaticus</name>
    <dbReference type="NCBI Taxonomy" id="2576891"/>
    <lineage>
        <taxon>Bacteria</taxon>
        <taxon>Pseudomonadati</taxon>
        <taxon>Verrucomicrobiota</taxon>
        <taxon>Opitutia</taxon>
        <taxon>Opitutales</taxon>
        <taxon>Opitutaceae</taxon>
        <taxon>Nibricoccus</taxon>
    </lineage>
</organism>
<dbReference type="OrthoDB" id="9778145at2"/>
<dbReference type="Gene3D" id="1.10.10.10">
    <property type="entry name" value="Winged helix-like DNA-binding domain superfamily/Winged helix DNA-binding domain"/>
    <property type="match status" value="1"/>
</dbReference>
<accession>A0A290Q1G5</accession>
<dbReference type="GO" id="GO:0000156">
    <property type="term" value="F:phosphorelay response regulator activity"/>
    <property type="evidence" value="ECO:0007669"/>
    <property type="project" value="TreeGrafter"/>
</dbReference>
<dbReference type="KEGG" id="vbh:CMV30_00060"/>
<protein>
    <submittedName>
        <fullName evidence="8">Transcriptional regulator</fullName>
    </submittedName>
</protein>
<dbReference type="InterPro" id="IPR011006">
    <property type="entry name" value="CheY-like_superfamily"/>
</dbReference>
<evidence type="ECO:0000259" key="6">
    <source>
        <dbReference type="PROSITE" id="PS50110"/>
    </source>
</evidence>
<dbReference type="GO" id="GO:0005829">
    <property type="term" value="C:cytosol"/>
    <property type="evidence" value="ECO:0007669"/>
    <property type="project" value="TreeGrafter"/>
</dbReference>
<dbReference type="Proteomes" id="UP000217265">
    <property type="component" value="Chromosome"/>
</dbReference>
<dbReference type="GO" id="GO:0032993">
    <property type="term" value="C:protein-DNA complex"/>
    <property type="evidence" value="ECO:0007669"/>
    <property type="project" value="TreeGrafter"/>
</dbReference>
<dbReference type="InterPro" id="IPR036388">
    <property type="entry name" value="WH-like_DNA-bd_sf"/>
</dbReference>
<dbReference type="PROSITE" id="PS51755">
    <property type="entry name" value="OMPR_PHOB"/>
    <property type="match status" value="1"/>
</dbReference>
<dbReference type="CDD" id="cd00383">
    <property type="entry name" value="trans_reg_C"/>
    <property type="match status" value="1"/>
</dbReference>
<evidence type="ECO:0000256" key="1">
    <source>
        <dbReference type="ARBA" id="ARBA00022553"/>
    </source>
</evidence>
<dbReference type="SUPFAM" id="SSF46894">
    <property type="entry name" value="C-terminal effector domain of the bipartite response regulators"/>
    <property type="match status" value="1"/>
</dbReference>
<dbReference type="InterPro" id="IPR039420">
    <property type="entry name" value="WalR-like"/>
</dbReference>
<feature type="DNA-binding region" description="OmpR/PhoB-type" evidence="5">
    <location>
        <begin position="141"/>
        <end position="241"/>
    </location>
</feature>
<dbReference type="InterPro" id="IPR001789">
    <property type="entry name" value="Sig_transdc_resp-reg_receiver"/>
</dbReference>
<gene>
    <name evidence="8" type="ORF">CMV30_00060</name>
</gene>
<feature type="domain" description="Response regulatory" evidence="6">
    <location>
        <begin position="8"/>
        <end position="122"/>
    </location>
</feature>
<reference evidence="8 9" key="1">
    <citation type="submission" date="2017-09" db="EMBL/GenBank/DDBJ databases">
        <title>Complete genome sequence of Verrucomicrobial strain HZ-65, isolated from freshwater.</title>
        <authorList>
            <person name="Choi A."/>
        </authorList>
    </citation>
    <scope>NUCLEOTIDE SEQUENCE [LARGE SCALE GENOMIC DNA]</scope>
    <source>
        <strain evidence="8 9">HZ-65</strain>
    </source>
</reference>
<evidence type="ECO:0000313" key="9">
    <source>
        <dbReference type="Proteomes" id="UP000217265"/>
    </source>
</evidence>
<dbReference type="GO" id="GO:0006355">
    <property type="term" value="P:regulation of DNA-templated transcription"/>
    <property type="evidence" value="ECO:0007669"/>
    <property type="project" value="InterPro"/>
</dbReference>
<dbReference type="Pfam" id="PF00072">
    <property type="entry name" value="Response_reg"/>
    <property type="match status" value="1"/>
</dbReference>
<feature type="modified residue" description="4-aspartylphosphate" evidence="4">
    <location>
        <position position="57"/>
    </location>
</feature>
<dbReference type="SMART" id="SM00862">
    <property type="entry name" value="Trans_reg_C"/>
    <property type="match status" value="1"/>
</dbReference>
<dbReference type="GO" id="GO:0000976">
    <property type="term" value="F:transcription cis-regulatory region binding"/>
    <property type="evidence" value="ECO:0007669"/>
    <property type="project" value="TreeGrafter"/>
</dbReference>
<dbReference type="SUPFAM" id="SSF52172">
    <property type="entry name" value="CheY-like"/>
    <property type="match status" value="1"/>
</dbReference>
<dbReference type="Gene3D" id="3.40.50.2300">
    <property type="match status" value="1"/>
</dbReference>
<evidence type="ECO:0000256" key="4">
    <source>
        <dbReference type="PROSITE-ProRule" id="PRU00169"/>
    </source>
</evidence>
<keyword evidence="1 4" id="KW-0597">Phosphoprotein</keyword>
<sequence length="264" mass="29680">MRSAPKPLILIVEDEEELAKLITIHLEEAGMQTQWYNRCALAARFLKKNFANLLLLDVNLPDQSGFQLLDELKKGDISIPTIFVTGNALETNKIRGLDMGGDDYITKPFSYPELVARIRAVLRRAESMADLNVTKNAKISDEAFDFCGAKVTPIRLEIEFPNKVVTKIGRKELGILSYLNQNQGVVITRKALIHSVWGIHADVKSRSLDQYIVKVRELFRANGLNLDSFRTVHSVGYIFDPQGVSQEGREEIAARQTNPPMAKK</sequence>
<dbReference type="Gene3D" id="6.10.250.690">
    <property type="match status" value="1"/>
</dbReference>
<feature type="domain" description="OmpR/PhoB-type" evidence="7">
    <location>
        <begin position="141"/>
        <end position="241"/>
    </location>
</feature>
<dbReference type="InterPro" id="IPR016032">
    <property type="entry name" value="Sig_transdc_resp-reg_C-effctor"/>
</dbReference>
<name>A0A290Q1G5_9BACT</name>
<dbReference type="PANTHER" id="PTHR48111:SF40">
    <property type="entry name" value="PHOSPHATE REGULON TRANSCRIPTIONAL REGULATORY PROTEIN PHOB"/>
    <property type="match status" value="1"/>
</dbReference>
<evidence type="ECO:0000256" key="2">
    <source>
        <dbReference type="ARBA" id="ARBA00023012"/>
    </source>
</evidence>
<dbReference type="InterPro" id="IPR001867">
    <property type="entry name" value="OmpR/PhoB-type_DNA-bd"/>
</dbReference>
<keyword evidence="9" id="KW-1185">Reference proteome</keyword>
<dbReference type="SMART" id="SM00448">
    <property type="entry name" value="REC"/>
    <property type="match status" value="1"/>
</dbReference>
<keyword evidence="3 5" id="KW-0238">DNA-binding</keyword>
<dbReference type="PROSITE" id="PS50110">
    <property type="entry name" value="RESPONSE_REGULATORY"/>
    <property type="match status" value="1"/>
</dbReference>
<dbReference type="AlphaFoldDB" id="A0A290Q1G5"/>
<evidence type="ECO:0000256" key="3">
    <source>
        <dbReference type="ARBA" id="ARBA00023125"/>
    </source>
</evidence>
<evidence type="ECO:0000256" key="5">
    <source>
        <dbReference type="PROSITE-ProRule" id="PRU01091"/>
    </source>
</evidence>
<dbReference type="EMBL" id="CP023344">
    <property type="protein sequence ID" value="ATC62495.1"/>
    <property type="molecule type" value="Genomic_DNA"/>
</dbReference>